<evidence type="ECO:0000313" key="2">
    <source>
        <dbReference type="Proteomes" id="UP000261210"/>
    </source>
</evidence>
<evidence type="ECO:0000313" key="1">
    <source>
        <dbReference type="EMBL" id="RGK60580.1"/>
    </source>
</evidence>
<proteinExistence type="predicted"/>
<name>A0A3E4NBN9_9BACE</name>
<comment type="caution">
    <text evidence="1">The sequence shown here is derived from an EMBL/GenBank/DDBJ whole genome shotgun (WGS) entry which is preliminary data.</text>
</comment>
<gene>
    <name evidence="1" type="ORF">DXD03_14725</name>
</gene>
<reference evidence="1 2" key="1">
    <citation type="submission" date="2018-08" db="EMBL/GenBank/DDBJ databases">
        <title>A genome reference for cultivated species of the human gut microbiota.</title>
        <authorList>
            <person name="Zou Y."/>
            <person name="Xue W."/>
            <person name="Luo G."/>
        </authorList>
    </citation>
    <scope>NUCLEOTIDE SEQUENCE [LARGE SCALE GENOMIC DNA]</scope>
    <source>
        <strain evidence="1 2">TF10-34</strain>
    </source>
</reference>
<accession>A0A3E4NBN9</accession>
<sequence length="64" mass="7501">MTKENENVSVANKRNYTEEEINAAYKKGKDEGRIEGMLAYQKRLIENLQRDNSSLNQKLQEIKK</sequence>
<dbReference type="RefSeq" id="WP_117684202.1">
    <property type="nucleotide sequence ID" value="NZ_CAKOCS010000016.1"/>
</dbReference>
<dbReference type="Proteomes" id="UP000261210">
    <property type="component" value="Unassembled WGS sequence"/>
</dbReference>
<organism evidence="1 2">
    <name type="scientific">Bacteroides xylanisolvens</name>
    <dbReference type="NCBI Taxonomy" id="371601"/>
    <lineage>
        <taxon>Bacteria</taxon>
        <taxon>Pseudomonadati</taxon>
        <taxon>Bacteroidota</taxon>
        <taxon>Bacteroidia</taxon>
        <taxon>Bacteroidales</taxon>
        <taxon>Bacteroidaceae</taxon>
        <taxon>Bacteroides</taxon>
    </lineage>
</organism>
<protein>
    <submittedName>
        <fullName evidence="1">Uncharacterized protein</fullName>
    </submittedName>
</protein>
<dbReference type="EMBL" id="QSQU01000021">
    <property type="protein sequence ID" value="RGK60580.1"/>
    <property type="molecule type" value="Genomic_DNA"/>
</dbReference>
<dbReference type="AlphaFoldDB" id="A0A3E4NBN9"/>